<gene>
    <name evidence="6" type="ORF">MTO99_08300</name>
</gene>
<dbReference type="Pfam" id="PF01081">
    <property type="entry name" value="Aldolase"/>
    <property type="match status" value="1"/>
</dbReference>
<dbReference type="EMBL" id="CP094528">
    <property type="protein sequence ID" value="UOE45731.1"/>
    <property type="molecule type" value="Genomic_DNA"/>
</dbReference>
<dbReference type="InterPro" id="IPR013785">
    <property type="entry name" value="Aldolase_TIM"/>
</dbReference>
<evidence type="ECO:0000313" key="6">
    <source>
        <dbReference type="EMBL" id="UOE45731.1"/>
    </source>
</evidence>
<dbReference type="RefSeq" id="WP_243558334.1">
    <property type="nucleotide sequence ID" value="NZ_CP094528.1"/>
</dbReference>
<name>A0ABY4C6L8_9MICO</name>
<evidence type="ECO:0000313" key="7">
    <source>
        <dbReference type="Proteomes" id="UP000832097"/>
    </source>
</evidence>
<dbReference type="PANTHER" id="PTHR30246:SF1">
    <property type="entry name" value="2-DEHYDRO-3-DEOXY-6-PHOSPHOGALACTONATE ALDOLASE-RELATED"/>
    <property type="match status" value="1"/>
</dbReference>
<evidence type="ECO:0000256" key="4">
    <source>
        <dbReference type="ARBA" id="ARBA00023239"/>
    </source>
</evidence>
<protein>
    <submittedName>
        <fullName evidence="6">Bifunctional 4-hydroxy-2-oxoglutarate aldolase/2-dehydro-3-deoxy-phosphogluconate aldolase</fullName>
    </submittedName>
</protein>
<organism evidence="6 7">
    <name type="scientific">Agromyces larvae</name>
    <dbReference type="NCBI Taxonomy" id="2929802"/>
    <lineage>
        <taxon>Bacteria</taxon>
        <taxon>Bacillati</taxon>
        <taxon>Actinomycetota</taxon>
        <taxon>Actinomycetes</taxon>
        <taxon>Micrococcales</taxon>
        <taxon>Microbacteriaceae</taxon>
        <taxon>Agromyces</taxon>
    </lineage>
</organism>
<keyword evidence="5" id="KW-0119">Carbohydrate metabolism</keyword>
<dbReference type="Gene3D" id="3.20.20.70">
    <property type="entry name" value="Aldolase class I"/>
    <property type="match status" value="1"/>
</dbReference>
<keyword evidence="7" id="KW-1185">Reference proteome</keyword>
<comment type="subunit">
    <text evidence="3">Homotrimer.</text>
</comment>
<dbReference type="CDD" id="cd00452">
    <property type="entry name" value="KDPG_aldolase"/>
    <property type="match status" value="1"/>
</dbReference>
<accession>A0ABY4C6L8</accession>
<dbReference type="SUPFAM" id="SSF51569">
    <property type="entry name" value="Aldolase"/>
    <property type="match status" value="1"/>
</dbReference>
<comment type="similarity">
    <text evidence="2">Belongs to the KHG/KDPG aldolase family.</text>
</comment>
<evidence type="ECO:0000256" key="2">
    <source>
        <dbReference type="ARBA" id="ARBA00006906"/>
    </source>
</evidence>
<evidence type="ECO:0000256" key="5">
    <source>
        <dbReference type="ARBA" id="ARBA00023277"/>
    </source>
</evidence>
<comment type="pathway">
    <text evidence="1">Carbohydrate acid metabolism.</text>
</comment>
<proteinExistence type="inferred from homology"/>
<sequence>MDWNDFFERAFASTRAMGIFRGRGLEQTLRLCESAWDNGVRVVEVPVMSADDLPVLEAIVAAGRERGLGVGAGTVISVEQVEAVRRAGATFTVAPGLDRDVVAASVAAGLPHIPGVATGTEVQAAVREGLTWLKAFPASELGPGWIRAMHGPFPNVSFVATGGVSAENATGFLDAGCRVVALGSAFEDEQSLGRVAALLAR</sequence>
<dbReference type="Proteomes" id="UP000832097">
    <property type="component" value="Chromosome"/>
</dbReference>
<dbReference type="PANTHER" id="PTHR30246">
    <property type="entry name" value="2-KETO-3-DEOXY-6-PHOSPHOGLUCONATE ALDOLASE"/>
    <property type="match status" value="1"/>
</dbReference>
<evidence type="ECO:0000256" key="1">
    <source>
        <dbReference type="ARBA" id="ARBA00004761"/>
    </source>
</evidence>
<dbReference type="InterPro" id="IPR000887">
    <property type="entry name" value="Aldlse_KDPG_KHG"/>
</dbReference>
<keyword evidence="4" id="KW-0456">Lyase</keyword>
<reference evidence="6 7" key="1">
    <citation type="submission" date="2022-03" db="EMBL/GenBank/DDBJ databases">
        <title>Mucilaginibacter sp. isolated from the gut of Protaetia brevitarsis seulensis larvae.</title>
        <authorList>
            <person name="Won M."/>
            <person name="Kim S.-J."/>
            <person name="Kwon S.-W."/>
        </authorList>
    </citation>
    <scope>NUCLEOTIDE SEQUENCE [LARGE SCALE GENOMIC DNA]</scope>
    <source>
        <strain evidence="6 7">CFWR-12</strain>
    </source>
</reference>
<evidence type="ECO:0000256" key="3">
    <source>
        <dbReference type="ARBA" id="ARBA00011233"/>
    </source>
</evidence>